<dbReference type="Pfam" id="PF10505">
    <property type="entry name" value="NARG2_C"/>
    <property type="match status" value="1"/>
</dbReference>
<sequence>MSDDFICPEREKLTTIEELTQHDWIICDKCHRIRVRAKLDSDKEILFPDGDPPWKKYFDSQNLPEKIPVEENSEPEEHQLQESPQQGLHIDLFQPIQPIVQKETPQSSPSQNRLEEQPFQREQQLIDQPSRENLASTSSSSQSIPFMHKKKFQQREKKEKFVPSNLRDKLLVRDLTKLEGIDKAAAVEKLLQKRLEDAKKSEPKQKEKTVVDPNQMAWNPQMGKNSNSAVFMLPKGAQSALSFEVHRRYVAILSNFLTPQGKTRFVFNDIDLKNMDNKLAKEREEFNHLVIKRNSYVDRFQGSPYRYLLPGSLDYVKSRILAKLSTLSPNGYYYVKSRILAKLSTLSPNGYCKVVKELQWSIKEEAEECLAYPKRLSLLREGGIGEKFQIPDVRRKCVFSLSASDISTAFPPDKAIEDPIEDDKMALEMSADNGVEVVMNACTVRHFLTAPWPNRSEDHILKVTVRRHIHQGKIIRVCFVGKPITASTLNKMTCMRMFMKYVVKNGIRKPEPKETISKRVPSYMRKRQLDKQQSKTFQPALKQMKLDSEPGNLMIAESDDDPKSPEPQKITQEKSSKKWPSPKKEFPSEGHDASNDLLSGILGGMNAFAGITEKEKSKEQFNVTDLLDFPFSQEQADEASPKSKRYAIFSFDAKENKRILIRSTTHGIDQQKNSVAITSKVEYVPNCGAEKMTNEETLWNAITAVLKGAEHHLNFYMRFEEGDCLQLVRRNARESFHLQPEEKKLLSQRSDRLYLNIGFFRLSQRSDRLCSLIDTLHELDFGEHLILQSNEKLKFFQEADQNETEVTMTRENIEHMLFDGEGEPLEFAKAFQGIDPHLVLVWHIIQSRIPGSFLPFKGEAKKIHPSPAKGSPSAKRRARRSRLHQKKENEQGGNESNVDVLSTSTKDSSPEKKPEVKKSNFRGGYRGHESRGNWRWGRGNRGSRGRGSQDNKRGGFVPVDWDTPESLL</sequence>
<organism evidence="3 4">
    <name type="scientific">Acrobeloides nanus</name>
    <dbReference type="NCBI Taxonomy" id="290746"/>
    <lineage>
        <taxon>Eukaryota</taxon>
        <taxon>Metazoa</taxon>
        <taxon>Ecdysozoa</taxon>
        <taxon>Nematoda</taxon>
        <taxon>Chromadorea</taxon>
        <taxon>Rhabditida</taxon>
        <taxon>Tylenchina</taxon>
        <taxon>Cephalobomorpha</taxon>
        <taxon>Cephaloboidea</taxon>
        <taxon>Cephalobidae</taxon>
        <taxon>Acrobeloides</taxon>
    </lineage>
</organism>
<feature type="region of interest" description="Disordered" evidence="1">
    <location>
        <begin position="49"/>
        <end position="84"/>
    </location>
</feature>
<feature type="region of interest" description="Disordered" evidence="1">
    <location>
        <begin position="858"/>
        <end position="968"/>
    </location>
</feature>
<dbReference type="GO" id="GO:0008023">
    <property type="term" value="C:transcription elongation factor complex"/>
    <property type="evidence" value="ECO:0007669"/>
    <property type="project" value="InterPro"/>
</dbReference>
<dbReference type="InterPro" id="IPR019535">
    <property type="entry name" value="ICE2_C"/>
</dbReference>
<name>A0A914C277_9BILA</name>
<evidence type="ECO:0000313" key="4">
    <source>
        <dbReference type="WBParaSite" id="ACRNAN_Path_151.g543.t2"/>
    </source>
</evidence>
<feature type="compositionally biased region" description="Basic and acidic residues" evidence="1">
    <location>
        <begin position="908"/>
        <end position="918"/>
    </location>
</feature>
<evidence type="ECO:0000313" key="3">
    <source>
        <dbReference type="Proteomes" id="UP000887540"/>
    </source>
</evidence>
<accession>A0A914C277</accession>
<feature type="compositionally biased region" description="Polar residues" evidence="1">
    <location>
        <begin position="103"/>
        <end position="112"/>
    </location>
</feature>
<dbReference type="Proteomes" id="UP000887540">
    <property type="component" value="Unplaced"/>
</dbReference>
<feature type="region of interest" description="Disordered" evidence="1">
    <location>
        <begin position="101"/>
        <end position="159"/>
    </location>
</feature>
<dbReference type="WBParaSite" id="ACRNAN_Path_151.g543.t2">
    <property type="protein sequence ID" value="ACRNAN_Path_151.g543.t2"/>
    <property type="gene ID" value="ACRNAN_Path_151.g543"/>
</dbReference>
<feature type="compositionally biased region" description="Basic and acidic residues" evidence="1">
    <location>
        <begin position="561"/>
        <end position="594"/>
    </location>
</feature>
<feature type="compositionally biased region" description="Basic residues" evidence="1">
    <location>
        <begin position="874"/>
        <end position="885"/>
    </location>
</feature>
<dbReference type="AlphaFoldDB" id="A0A914C277"/>
<proteinExistence type="predicted"/>
<evidence type="ECO:0000256" key="1">
    <source>
        <dbReference type="SAM" id="MobiDB-lite"/>
    </source>
</evidence>
<protein>
    <submittedName>
        <fullName evidence="4">Little elongation complex subunit 2 C-terminal domain-containing protein</fullName>
    </submittedName>
</protein>
<feature type="compositionally biased region" description="Polar residues" evidence="1">
    <location>
        <begin position="120"/>
        <end position="144"/>
    </location>
</feature>
<feature type="compositionally biased region" description="Polar residues" evidence="1">
    <location>
        <begin position="891"/>
        <end position="905"/>
    </location>
</feature>
<feature type="domain" description="Little elongation complex subunit 2 C-terminal" evidence="2">
    <location>
        <begin position="643"/>
        <end position="854"/>
    </location>
</feature>
<evidence type="ECO:0000259" key="2">
    <source>
        <dbReference type="Pfam" id="PF10505"/>
    </source>
</evidence>
<reference evidence="4" key="1">
    <citation type="submission" date="2022-11" db="UniProtKB">
        <authorList>
            <consortium name="WormBaseParasite"/>
        </authorList>
    </citation>
    <scope>IDENTIFICATION</scope>
</reference>
<feature type="region of interest" description="Disordered" evidence="1">
    <location>
        <begin position="512"/>
        <end position="594"/>
    </location>
</feature>
<keyword evidence="3" id="KW-1185">Reference proteome</keyword>
<feature type="compositionally biased region" description="Basic and acidic residues" evidence="1">
    <location>
        <begin position="49"/>
        <end position="58"/>
    </location>
</feature>